<dbReference type="Gene3D" id="3.80.10.10">
    <property type="entry name" value="Ribonuclease Inhibitor"/>
    <property type="match status" value="1"/>
</dbReference>
<sequence>MDDPLVARSPRSPPPKLDDEAPLPLPSLPTEILQRIIQLALPRLSFNTIPERCDLLLTLCRVNKLWAALAQEELYRHVRIKEDRAADALLATQHAQPAGGHRIHSVRFLLPSLDGDKSESNRLEVSQVESMLRALPELKKLYIVGEGISEPFIELGTLFPLLQGIQDLTIDYCTFVPSSLSFTFNPSSCLSLGRLRRLTLSFFDNPTDTTFLLSSAELPQLEELAILALGFLDNPEDMEALEAVLLHLGPQLKAFTICFRESSTLRGLSDRVWSSFKVLQNLTVNHNAQFETILPFLSAPAPLDYLRLLRPPFEMDQPPAVQNLSNTIAALPDTLVPQALHLCPSDAWSEESNETARHLLAELCSARGIELVKLKNRDE</sequence>
<reference evidence="2 3" key="1">
    <citation type="submission" date="2016-07" db="EMBL/GenBank/DDBJ databases">
        <title>Pervasive Adenine N6-methylation of Active Genes in Fungi.</title>
        <authorList>
            <consortium name="DOE Joint Genome Institute"/>
            <person name="Mondo S.J."/>
            <person name="Dannebaum R.O."/>
            <person name="Kuo R.C."/>
            <person name="Labutti K."/>
            <person name="Haridas S."/>
            <person name="Kuo A."/>
            <person name="Salamov A."/>
            <person name="Ahrendt S.R."/>
            <person name="Lipzen A."/>
            <person name="Sullivan W."/>
            <person name="Andreopoulos W.B."/>
            <person name="Clum A."/>
            <person name="Lindquist E."/>
            <person name="Daum C."/>
            <person name="Ramamoorthy G.K."/>
            <person name="Gryganskyi A."/>
            <person name="Culley D."/>
            <person name="Magnuson J.K."/>
            <person name="James T.Y."/>
            <person name="O'Malley M.A."/>
            <person name="Stajich J.E."/>
            <person name="Spatafora J.W."/>
            <person name="Visel A."/>
            <person name="Grigoriev I.V."/>
        </authorList>
    </citation>
    <scope>NUCLEOTIDE SEQUENCE [LARGE SCALE GENOMIC DNA]</scope>
    <source>
        <strain evidence="2 3">62-1032</strain>
    </source>
</reference>
<proteinExistence type="predicted"/>
<organism evidence="2 3">
    <name type="scientific">Leucosporidium creatinivorum</name>
    <dbReference type="NCBI Taxonomy" id="106004"/>
    <lineage>
        <taxon>Eukaryota</taxon>
        <taxon>Fungi</taxon>
        <taxon>Dikarya</taxon>
        <taxon>Basidiomycota</taxon>
        <taxon>Pucciniomycotina</taxon>
        <taxon>Microbotryomycetes</taxon>
        <taxon>Leucosporidiales</taxon>
        <taxon>Leucosporidium</taxon>
    </lineage>
</organism>
<protein>
    <submittedName>
        <fullName evidence="2">Uncharacterized protein</fullName>
    </submittedName>
</protein>
<dbReference type="Proteomes" id="UP000193467">
    <property type="component" value="Unassembled WGS sequence"/>
</dbReference>
<dbReference type="SUPFAM" id="SSF52047">
    <property type="entry name" value="RNI-like"/>
    <property type="match status" value="1"/>
</dbReference>
<comment type="caution">
    <text evidence="2">The sequence shown here is derived from an EMBL/GenBank/DDBJ whole genome shotgun (WGS) entry which is preliminary data.</text>
</comment>
<evidence type="ECO:0000313" key="2">
    <source>
        <dbReference type="EMBL" id="ORY92532.1"/>
    </source>
</evidence>
<keyword evidence="3" id="KW-1185">Reference proteome</keyword>
<gene>
    <name evidence="2" type="ORF">BCR35DRAFT_327658</name>
</gene>
<dbReference type="EMBL" id="MCGR01000001">
    <property type="protein sequence ID" value="ORY92532.1"/>
    <property type="molecule type" value="Genomic_DNA"/>
</dbReference>
<evidence type="ECO:0000256" key="1">
    <source>
        <dbReference type="SAM" id="MobiDB-lite"/>
    </source>
</evidence>
<accession>A0A1Y2G3L6</accession>
<feature type="region of interest" description="Disordered" evidence="1">
    <location>
        <begin position="1"/>
        <end position="23"/>
    </location>
</feature>
<name>A0A1Y2G3L6_9BASI</name>
<dbReference type="InParanoid" id="A0A1Y2G3L6"/>
<evidence type="ECO:0000313" key="3">
    <source>
        <dbReference type="Proteomes" id="UP000193467"/>
    </source>
</evidence>
<dbReference type="InterPro" id="IPR032675">
    <property type="entry name" value="LRR_dom_sf"/>
</dbReference>
<dbReference type="AlphaFoldDB" id="A0A1Y2G3L6"/>